<evidence type="ECO:0000256" key="3">
    <source>
        <dbReference type="SAM" id="MobiDB-lite"/>
    </source>
</evidence>
<keyword evidence="2" id="KW-0175">Coiled coil</keyword>
<dbReference type="EMBL" id="FZQP02000093">
    <property type="protein sequence ID" value="VVC87223.1"/>
    <property type="molecule type" value="Genomic_DNA"/>
</dbReference>
<protein>
    <recommendedName>
        <fullName evidence="6">28S ribosomal protein S27, mitochondrial</fullName>
    </recommendedName>
</protein>
<evidence type="ECO:0000313" key="4">
    <source>
        <dbReference type="EMBL" id="VVC87223.1"/>
    </source>
</evidence>
<evidence type="ECO:0008006" key="6">
    <source>
        <dbReference type="Google" id="ProtNLM"/>
    </source>
</evidence>
<dbReference type="InterPro" id="IPR019266">
    <property type="entry name" value="Ribosomal_mS27"/>
</dbReference>
<dbReference type="PANTHER" id="PTHR21393:SF0">
    <property type="entry name" value="SMALL RIBOSOMAL SUBUNIT PROTEIN MS27"/>
    <property type="match status" value="1"/>
</dbReference>
<gene>
    <name evidence="4" type="ORF">LSINAPIS_LOCUS883</name>
</gene>
<evidence type="ECO:0000256" key="2">
    <source>
        <dbReference type="SAM" id="Coils"/>
    </source>
</evidence>
<dbReference type="AlphaFoldDB" id="A0A5E4PN47"/>
<sequence>MMSQLLRRFSRKYISYSCRRHYLTNEYKCVEAWNNQINSPLLSKVNLNDFYNALEQNYSSKGVISAIDVDVFANAIRDPIYLDELRDLLHKLRLSGDTGNTLESTHHATARNFLEFGNLSDLVTILKDPLNFGVFLDFYTANLILDKLLTSEDYQLAANVAHLIMLQEEFSNDITCTLCQYACYKFLKDYKEPESDSINVTETKKSEKVEEIKIRIKFLRNEYYDDHFDIKDVKILSGKTLAWISKQYKDNVSNNLQLLGWLYYKKYDKLQNLCQELSINKSFKLNSQVIDVLKSEISEDSKESIENCLSILNQMESSTESLEEAIKLFENWTTIREEKLEEQTQRLNRAERIKQIEEKQKELETEEQKLWFFENEEQIDLQIEEKTKVNINPEIKNKSKSKDDSDYIPPEILPKRK</sequence>
<feature type="compositionally biased region" description="Basic and acidic residues" evidence="3">
    <location>
        <begin position="395"/>
        <end position="405"/>
    </location>
</feature>
<dbReference type="Proteomes" id="UP000324832">
    <property type="component" value="Unassembled WGS sequence"/>
</dbReference>
<evidence type="ECO:0000256" key="1">
    <source>
        <dbReference type="ARBA" id="ARBA00004173"/>
    </source>
</evidence>
<accession>A0A5E4PN47</accession>
<dbReference type="PANTHER" id="PTHR21393">
    <property type="entry name" value="MITOCHONDRIAL 28S RIBOSOMAL PROTEIN S27"/>
    <property type="match status" value="1"/>
</dbReference>
<feature type="region of interest" description="Disordered" evidence="3">
    <location>
        <begin position="390"/>
        <end position="417"/>
    </location>
</feature>
<dbReference type="Pfam" id="PF10037">
    <property type="entry name" value="MRP-S27"/>
    <property type="match status" value="1"/>
</dbReference>
<evidence type="ECO:0000313" key="5">
    <source>
        <dbReference type="Proteomes" id="UP000324832"/>
    </source>
</evidence>
<feature type="coiled-coil region" evidence="2">
    <location>
        <begin position="340"/>
        <end position="376"/>
    </location>
</feature>
<comment type="subcellular location">
    <subcellularLocation>
        <location evidence="1">Mitochondrion</location>
    </subcellularLocation>
</comment>
<keyword evidence="5" id="KW-1185">Reference proteome</keyword>
<organism evidence="4 5">
    <name type="scientific">Leptidea sinapis</name>
    <dbReference type="NCBI Taxonomy" id="189913"/>
    <lineage>
        <taxon>Eukaryota</taxon>
        <taxon>Metazoa</taxon>
        <taxon>Ecdysozoa</taxon>
        <taxon>Arthropoda</taxon>
        <taxon>Hexapoda</taxon>
        <taxon>Insecta</taxon>
        <taxon>Pterygota</taxon>
        <taxon>Neoptera</taxon>
        <taxon>Endopterygota</taxon>
        <taxon>Lepidoptera</taxon>
        <taxon>Glossata</taxon>
        <taxon>Ditrysia</taxon>
        <taxon>Papilionoidea</taxon>
        <taxon>Pieridae</taxon>
        <taxon>Dismorphiinae</taxon>
        <taxon>Leptidea</taxon>
    </lineage>
</organism>
<dbReference type="GO" id="GO:0005739">
    <property type="term" value="C:mitochondrion"/>
    <property type="evidence" value="ECO:0007669"/>
    <property type="project" value="UniProtKB-SubCell"/>
</dbReference>
<reference evidence="4 5" key="1">
    <citation type="submission" date="2017-07" db="EMBL/GenBank/DDBJ databases">
        <authorList>
            <person name="Talla V."/>
            <person name="Backstrom N."/>
        </authorList>
    </citation>
    <scope>NUCLEOTIDE SEQUENCE [LARGE SCALE GENOMIC DNA]</scope>
</reference>
<name>A0A5E4PN47_9NEOP</name>
<proteinExistence type="predicted"/>
<dbReference type="InterPro" id="IPR034913">
    <property type="entry name" value="mS27/PTCD2"/>
</dbReference>